<dbReference type="STRING" id="28110.KU46_1527"/>
<keyword evidence="1" id="KW-0472">Membrane</keyword>
<dbReference type="InterPro" id="IPR012861">
    <property type="entry name" value="DUF1634"/>
</dbReference>
<proteinExistence type="predicted"/>
<keyword evidence="1" id="KW-0812">Transmembrane</keyword>
<evidence type="ECO:0000313" key="2">
    <source>
        <dbReference type="EMBL" id="AJI52679.1"/>
    </source>
</evidence>
<accession>A0A0B6CQC6</accession>
<dbReference type="RefSeq" id="WP_044526177.1">
    <property type="nucleotide sequence ID" value="NZ_CP009440.1"/>
</dbReference>
<gene>
    <name evidence="2" type="ORF">LA55_1017</name>
</gene>
<dbReference type="Pfam" id="PF07843">
    <property type="entry name" value="DUF1634"/>
    <property type="match status" value="1"/>
</dbReference>
<sequence>MIKDNVIYRVIKLNLSLAVFIICLGAVDAILGSPYIAKNIVNIGIFLIIITPVLRILLEFIFFIKAKNYTYMLICLLLFLIIAVSIVC</sequence>
<feature type="transmembrane region" description="Helical" evidence="1">
    <location>
        <begin position="69"/>
        <end position="87"/>
    </location>
</feature>
<dbReference type="AlphaFoldDB" id="A0A0B6CQC6"/>
<feature type="transmembrane region" description="Helical" evidence="1">
    <location>
        <begin position="43"/>
        <end position="63"/>
    </location>
</feature>
<reference evidence="2 3" key="1">
    <citation type="journal article" date="2015" name="Genome Announc.">
        <title>Genome sequencing of 18 francisella strains to aid in assay development and testing.</title>
        <authorList>
            <person name="Johnson S.L."/>
            <person name="Daligault H.E."/>
            <person name="Davenport K.W."/>
            <person name="Coyne S.R."/>
            <person name="Frey K.G."/>
            <person name="Koroleva G.I."/>
            <person name="Broomall S.M."/>
            <person name="Bishop-Lilly K.A."/>
            <person name="Bruce D.C."/>
            <person name="Chertkov O."/>
            <person name="Freitas T."/>
            <person name="Jaissle J."/>
            <person name="Ladner J.T."/>
            <person name="Rosenzweig C.N."/>
            <person name="Gibbons H.S."/>
            <person name="Palacios G.F."/>
            <person name="Redden C.L."/>
            <person name="Xu Y."/>
            <person name="Minogue T.D."/>
            <person name="Chain P.S."/>
        </authorList>
    </citation>
    <scope>NUCLEOTIDE SEQUENCE [LARGE SCALE GENOMIC DNA]</scope>
    <source>
        <strain evidence="2 3">GA01-2794</strain>
    </source>
</reference>
<organism evidence="2 3">
    <name type="scientific">Francisella philomiragia</name>
    <dbReference type="NCBI Taxonomy" id="28110"/>
    <lineage>
        <taxon>Bacteria</taxon>
        <taxon>Pseudomonadati</taxon>
        <taxon>Pseudomonadota</taxon>
        <taxon>Gammaproteobacteria</taxon>
        <taxon>Thiotrichales</taxon>
        <taxon>Francisellaceae</taxon>
        <taxon>Francisella</taxon>
    </lineage>
</organism>
<dbReference type="Proteomes" id="UP000031830">
    <property type="component" value="Chromosome"/>
</dbReference>
<dbReference type="KEGG" id="fpz:LA55_1017"/>
<protein>
    <recommendedName>
        <fullName evidence="4">DUF1634 domain-containing protein</fullName>
    </recommendedName>
</protein>
<evidence type="ECO:0000313" key="3">
    <source>
        <dbReference type="Proteomes" id="UP000031830"/>
    </source>
</evidence>
<evidence type="ECO:0008006" key="4">
    <source>
        <dbReference type="Google" id="ProtNLM"/>
    </source>
</evidence>
<dbReference type="EMBL" id="CP009440">
    <property type="protein sequence ID" value="AJI52679.1"/>
    <property type="molecule type" value="Genomic_DNA"/>
</dbReference>
<feature type="transmembrane region" description="Helical" evidence="1">
    <location>
        <begin position="6"/>
        <end position="31"/>
    </location>
</feature>
<name>A0A0B6CQC6_9GAMM</name>
<dbReference type="OrthoDB" id="5605766at2"/>
<keyword evidence="1" id="KW-1133">Transmembrane helix</keyword>
<evidence type="ECO:0000256" key="1">
    <source>
        <dbReference type="SAM" id="Phobius"/>
    </source>
</evidence>